<dbReference type="InterPro" id="IPR014867">
    <property type="entry name" value="Spore_coat_CotH_CotH2/3/7"/>
</dbReference>
<dbReference type="InterPro" id="IPR001322">
    <property type="entry name" value="Lamin_tail_dom"/>
</dbReference>
<evidence type="ECO:0000259" key="1">
    <source>
        <dbReference type="PROSITE" id="PS51841"/>
    </source>
</evidence>
<sequence>MKKYFIYFILPIVYTQNLHAQIFINEFLASNSANIIDPDFNSYSDWIELYNSKNSPVDISGWYLNDQSNATLNWKIPNGTIIPAKGYLIFWADGMDQKLHTNFKLSATGEEIILLDPSGNQMDLIQFSMQQTDVSYGRKTDGDAVLGFFNIPTPGSTNNKGIFYTNFVEQVPVFSISGGFFTSNVIVNIQDLYKKGIIRYTIDGSEPNEKSPQFGQALTLSKTTVVKARMFYPNQIPGPVVTNTYFINEHFDQRKLPVISLSTHSEYFYNKDSGLYVQNFKPLWEYPVHLEFYQPDGLLGFHHDAGMAVGGENAWILPQKLLNIYSRKIYGAGHFDFQLFPNNPRKTNSDFALRCSGNDWSNTFFRDGMMQSLIKDYADLDGQDFRPCSIYFNGAYLGMQNIREKQDADYCEYYHNIDPDSLDYIENNTTIDEGNDLAYKEMLNQLNTGIKSDAAFNTFDQVADTKNYTDYIISQIFSANTSWGHNISCFRKRSQNGRWRWLLHDYDRGFNLSNVNSIDMSWATATNGQPSENPAWATLFLRRMLENENFKQRFIDRFAEHLYVTYHPQTINKKVNDHKQLIANEMPYQIDRWKGTMSSYGDAIPSFAYWESEVEKLKLFGVQRNAHMWNDLNSFFNLNGLTSLSLDVSDNNHGTIRLHEIKIPNYPWTGTYFQHRNVTLTAEAKPGFQFSHWTKMTYVQTTLIPTKSKWKYRDAAVAPPSNWFSATYNDLSWSTGNGEFGYGDGDETTTLNYGTDQNNKTPSYYFRTEFNITDLTKTASVVLRLKVDDGAVVFLNGKEIWRINMAPFPITISFDSLALSAISGNAENDWNEINILSKALINGKNKIAVEVHQNARNSSDISFDGEVLMNVIGASSILSMNNIYTTMLDSTPTSLQAVFESNGSCGILPDSVLTPLTLTSQCSPYVASGNVYVKPNVTLTIEKGVELLFPAHANLFIDGDLQINGTESNPVIIKGTDNQQDWGGIFLRNTTALSNLHYTKIENASAGIDRTYFPAAISAYHANLKMDHLDLTKITDNPIFARYSNVELTHSILKSNVTGDCINIKQGYGLVEQCEFVGGREADMDGIDFDGVQGGIIRNNIIHDFRGDNCDGLDIGEQCENLIIENNFIYHCFDKGISVGQQSSAHIIDNTIAYTAIGIALKDESLVTINHCTLFGNQVGISAYEKNTGYLGGHGNIENCIVSNESSDAYLSDSYSTLNLKSCLSDLDSSGNSQGTIISNPIFEQPTLYNFNLKSNSPAKNRATDGKDLGALCLPKYLQEPQLMISEIFYDDSLSGLAEYIEIYNPGNKEINMSNYTISLAIDFSFPSGTKIAPHEAVIVTLDKSKFIGQNYQVFEWTTGKLRNEGEAINLFDADGILVDFVNYNNKSPWPKSSNLQGKSIEIVSDQLDNHFGTSWRESNHQDGTPGMVDFSTSTIDYFMFDFQVIPNPARHGFYVVFNHNHQEGILNLYNELGQSVFSMKILGTEHRIYIDADQLKLQSGIILLSYLTASGQKSSQLLNLIP</sequence>
<dbReference type="PROSITE" id="PS51841">
    <property type="entry name" value="LTD"/>
    <property type="match status" value="2"/>
</dbReference>
<dbReference type="Gene3D" id="2.160.20.10">
    <property type="entry name" value="Single-stranded right-handed beta-helix, Pectin lyase-like"/>
    <property type="match status" value="1"/>
</dbReference>
<evidence type="ECO:0000313" key="3">
    <source>
        <dbReference type="Proteomes" id="UP000808349"/>
    </source>
</evidence>
<organism evidence="2 3">
    <name type="scientific">Candidatus Defluviibacterium haderslevense</name>
    <dbReference type="NCBI Taxonomy" id="2981993"/>
    <lineage>
        <taxon>Bacteria</taxon>
        <taxon>Pseudomonadati</taxon>
        <taxon>Bacteroidota</taxon>
        <taxon>Saprospiria</taxon>
        <taxon>Saprospirales</taxon>
        <taxon>Saprospiraceae</taxon>
        <taxon>Candidatus Defluviibacterium</taxon>
    </lineage>
</organism>
<proteinExistence type="predicted"/>
<dbReference type="InterPro" id="IPR026876">
    <property type="entry name" value="Fn3_assoc_repeat"/>
</dbReference>
<dbReference type="InterPro" id="IPR036415">
    <property type="entry name" value="Lamin_tail_dom_sf"/>
</dbReference>
<dbReference type="InterPro" id="IPR006626">
    <property type="entry name" value="PbH1"/>
</dbReference>
<evidence type="ECO:0000313" key="2">
    <source>
        <dbReference type="EMBL" id="MBK9716985.1"/>
    </source>
</evidence>
<dbReference type="Pfam" id="PF13287">
    <property type="entry name" value="Fn3_assoc"/>
    <property type="match status" value="1"/>
</dbReference>
<dbReference type="InterPro" id="IPR012334">
    <property type="entry name" value="Pectin_lyas_fold"/>
</dbReference>
<dbReference type="EMBL" id="JADKFW010000004">
    <property type="protein sequence ID" value="MBK9716985.1"/>
    <property type="molecule type" value="Genomic_DNA"/>
</dbReference>
<feature type="domain" description="LTD" evidence="1">
    <location>
        <begin position="14"/>
        <end position="140"/>
    </location>
</feature>
<feature type="domain" description="LTD" evidence="1">
    <location>
        <begin position="1275"/>
        <end position="1386"/>
    </location>
</feature>
<protein>
    <submittedName>
        <fullName evidence="2">Lamin tail domain-containing protein</fullName>
    </submittedName>
</protein>
<dbReference type="InterPro" id="IPR039448">
    <property type="entry name" value="Beta_helix"/>
</dbReference>
<gene>
    <name evidence="2" type="ORF">IPO85_05645</name>
</gene>
<reference evidence="2 3" key="1">
    <citation type="submission" date="2020-10" db="EMBL/GenBank/DDBJ databases">
        <title>Connecting structure to function with the recovery of over 1000 high-quality activated sludge metagenome-assembled genomes encoding full-length rRNA genes using long-read sequencing.</title>
        <authorList>
            <person name="Singleton C.M."/>
            <person name="Petriglieri F."/>
            <person name="Kristensen J.M."/>
            <person name="Kirkegaard R.H."/>
            <person name="Michaelsen T.Y."/>
            <person name="Andersen M.H."/>
            <person name="Karst S.M."/>
            <person name="Dueholm M.S."/>
            <person name="Nielsen P.H."/>
            <person name="Albertsen M."/>
        </authorList>
    </citation>
    <scope>NUCLEOTIDE SEQUENCE [LARGE SCALE GENOMIC DNA]</scope>
    <source>
        <strain evidence="2">Ribe_18-Q3-R11-54_BAT3C.373</strain>
    </source>
</reference>
<dbReference type="InterPro" id="IPR011050">
    <property type="entry name" value="Pectin_lyase_fold/virulence"/>
</dbReference>
<dbReference type="Gene3D" id="2.60.40.1260">
    <property type="entry name" value="Lamin Tail domain"/>
    <property type="match status" value="2"/>
</dbReference>
<dbReference type="Pfam" id="PF00932">
    <property type="entry name" value="LTD"/>
    <property type="match status" value="2"/>
</dbReference>
<dbReference type="Gene3D" id="2.60.120.260">
    <property type="entry name" value="Galactose-binding domain-like"/>
    <property type="match status" value="1"/>
</dbReference>
<dbReference type="Pfam" id="PF13229">
    <property type="entry name" value="Beta_helix"/>
    <property type="match status" value="1"/>
</dbReference>
<name>A0A9D7S6W8_9BACT</name>
<dbReference type="SUPFAM" id="SSF74853">
    <property type="entry name" value="Lamin A/C globular tail domain"/>
    <property type="match status" value="2"/>
</dbReference>
<dbReference type="SMART" id="SM00710">
    <property type="entry name" value="PbH1"/>
    <property type="match status" value="6"/>
</dbReference>
<dbReference type="SUPFAM" id="SSF51126">
    <property type="entry name" value="Pectin lyase-like"/>
    <property type="match status" value="1"/>
</dbReference>
<dbReference type="Pfam" id="PF08757">
    <property type="entry name" value="CotH"/>
    <property type="match status" value="1"/>
</dbReference>
<dbReference type="Proteomes" id="UP000808349">
    <property type="component" value="Unassembled WGS sequence"/>
</dbReference>
<comment type="caution">
    <text evidence="2">The sequence shown here is derived from an EMBL/GenBank/DDBJ whole genome shotgun (WGS) entry which is preliminary data.</text>
</comment>
<accession>A0A9D7S6W8</accession>